<dbReference type="KEGG" id="umr:103668873"/>
<dbReference type="InterPro" id="IPR003599">
    <property type="entry name" value="Ig_sub"/>
</dbReference>
<dbReference type="PROSITE" id="PS50835">
    <property type="entry name" value="IG_LIKE"/>
    <property type="match status" value="1"/>
</dbReference>
<dbReference type="GeneTree" id="ENSGT00390000014131"/>
<keyword evidence="2" id="KW-0472">Membrane</keyword>
<dbReference type="CTD" id="10261"/>
<dbReference type="PANTHER" id="PTHR15297">
    <property type="entry name" value="IMMUNOGLOBULIN SUPERFAMILY MEMBER 6"/>
    <property type="match status" value="1"/>
</dbReference>
<keyword evidence="2" id="KW-0812">Transmembrane</keyword>
<feature type="compositionally biased region" description="Basic and acidic residues" evidence="1">
    <location>
        <begin position="219"/>
        <end position="248"/>
    </location>
</feature>
<feature type="region of interest" description="Disordered" evidence="1">
    <location>
        <begin position="218"/>
        <end position="248"/>
    </location>
</feature>
<feature type="domain" description="Ig-like" evidence="3">
    <location>
        <begin position="48"/>
        <end position="131"/>
    </location>
</feature>
<name>A0A452TX29_URSMA</name>
<dbReference type="AlphaFoldDB" id="A0A452TX29"/>
<dbReference type="InterPro" id="IPR013106">
    <property type="entry name" value="Ig_V-set"/>
</dbReference>
<evidence type="ECO:0000256" key="1">
    <source>
        <dbReference type="SAM" id="MobiDB-lite"/>
    </source>
</evidence>
<proteinExistence type="predicted"/>
<evidence type="ECO:0000259" key="3">
    <source>
        <dbReference type="PROSITE" id="PS50835"/>
    </source>
</evidence>
<dbReference type="OMA" id="VTIECTF"/>
<dbReference type="SUPFAM" id="SSF48726">
    <property type="entry name" value="Immunoglobulin"/>
    <property type="match status" value="1"/>
</dbReference>
<dbReference type="Ensembl" id="ENSUMAT00000015202.1">
    <property type="protein sequence ID" value="ENSUMAP00000012814.1"/>
    <property type="gene ID" value="ENSUMAG00000009509.1"/>
</dbReference>
<accession>A0A452TX29</accession>
<protein>
    <submittedName>
        <fullName evidence="4">Immunoglobulin superfamily member 6</fullName>
    </submittedName>
</protein>
<dbReference type="Pfam" id="PF07686">
    <property type="entry name" value="V-set"/>
    <property type="match status" value="1"/>
</dbReference>
<dbReference type="PANTHER" id="PTHR15297:SF2">
    <property type="entry name" value="IMMUNOGLOBULIN SUPERFAMILY MEMBER 6"/>
    <property type="match status" value="1"/>
</dbReference>
<dbReference type="InterPro" id="IPR013783">
    <property type="entry name" value="Ig-like_fold"/>
</dbReference>
<gene>
    <name evidence="4" type="primary">IGSF6</name>
</gene>
<dbReference type="InterPro" id="IPR039089">
    <property type="entry name" value="IGSF6"/>
</dbReference>
<dbReference type="GeneID" id="103668873"/>
<reference evidence="4" key="1">
    <citation type="submission" date="2019-03" db="UniProtKB">
        <authorList>
            <consortium name="Ensembl"/>
        </authorList>
    </citation>
    <scope>IDENTIFICATION</scope>
</reference>
<organism evidence="4">
    <name type="scientific">Ursus maritimus</name>
    <name type="common">Polar bear</name>
    <name type="synonym">Thalarctos maritimus</name>
    <dbReference type="NCBI Taxonomy" id="29073"/>
    <lineage>
        <taxon>Eukaryota</taxon>
        <taxon>Metazoa</taxon>
        <taxon>Chordata</taxon>
        <taxon>Craniata</taxon>
        <taxon>Vertebrata</taxon>
        <taxon>Euteleostomi</taxon>
        <taxon>Mammalia</taxon>
        <taxon>Eutheria</taxon>
        <taxon>Laurasiatheria</taxon>
        <taxon>Carnivora</taxon>
        <taxon>Caniformia</taxon>
        <taxon>Ursidae</taxon>
        <taxon>Ursus</taxon>
    </lineage>
</organism>
<dbReference type="InterPro" id="IPR036179">
    <property type="entry name" value="Ig-like_dom_sf"/>
</dbReference>
<feature type="transmembrane region" description="Helical" evidence="2">
    <location>
        <begin position="163"/>
        <end position="185"/>
    </location>
</feature>
<dbReference type="Gene3D" id="2.60.40.10">
    <property type="entry name" value="Immunoglobulins"/>
    <property type="match status" value="1"/>
</dbReference>
<dbReference type="SMART" id="SM00406">
    <property type="entry name" value="IGv"/>
    <property type="match status" value="1"/>
</dbReference>
<dbReference type="SMART" id="SM00409">
    <property type="entry name" value="IG"/>
    <property type="match status" value="1"/>
</dbReference>
<sequence>MHSAHHRTRTPQEMETVKGGRIVLGLEINLILFYVGGAHDCMISVHQPPYLEVAHTQGAVTIPCSFSHKGCPSTQPESLWFRYGAEQPENLCADSCTGEAGKFTVKEALTEREVSLTVNRVTQNDSAIYICGIFFPKSKEPGAKRTGEGTVLVVKEMKEQHSLLIAVLSLLSIYITGALVIFVILSKSKSNSLRNKETEDSQKKKSARRIFQEIAQELYSKRHMETRQQPDKDNTFENRRALSNHERP</sequence>
<evidence type="ECO:0000256" key="2">
    <source>
        <dbReference type="SAM" id="Phobius"/>
    </source>
</evidence>
<evidence type="ECO:0000313" key="4">
    <source>
        <dbReference type="Ensembl" id="ENSUMAP00000012814"/>
    </source>
</evidence>
<keyword evidence="2" id="KW-1133">Transmembrane helix</keyword>
<dbReference type="InterPro" id="IPR007110">
    <property type="entry name" value="Ig-like_dom"/>
</dbReference>
<dbReference type="OrthoDB" id="9905432at2759"/>